<dbReference type="EMBL" id="OX459118">
    <property type="protein sequence ID" value="CAI9092535.1"/>
    <property type="molecule type" value="Genomic_DNA"/>
</dbReference>
<sequence>MANSILNFIYMATVVLLSTTASAQDECSPTRCNSTGPEIRFPFFLKGRQPDSCGFPGFALSCSAAGATEFEVQYPIMASGSGANIVIPFRVKVEILEIDYKSQLITMNSITSLSCLPRQIPAVNSSASPFSVVSNYGYSGYTLFNCTASSNGTVSDTVNGYPVPCLNSSTGYEVIAFDSQRDISEFILSSCAKMYSVSYVPIGVFSGGERFEAGYSYIHLNWSEPICGHCEVIGKYCRPKINGTIGETECIDSPIQAVKSTSSPYFCEM</sequence>
<evidence type="ECO:0000259" key="16">
    <source>
        <dbReference type="Pfam" id="PF13947"/>
    </source>
</evidence>
<dbReference type="PANTHER" id="PTHR46279:SF9">
    <property type="entry name" value="OS01G0116300 PROTEIN"/>
    <property type="match status" value="1"/>
</dbReference>
<dbReference type="GO" id="GO:0061630">
    <property type="term" value="F:ubiquitin protein ligase activity"/>
    <property type="evidence" value="ECO:0007669"/>
    <property type="project" value="UniProtKB-EC"/>
</dbReference>
<evidence type="ECO:0000256" key="15">
    <source>
        <dbReference type="SAM" id="SignalP"/>
    </source>
</evidence>
<protein>
    <recommendedName>
        <fullName evidence="4">RING-type E3 ubiquitin transferase</fullName>
        <ecNumber evidence="4">2.3.2.27</ecNumber>
    </recommendedName>
</protein>
<keyword evidence="5" id="KW-0808">Transferase</keyword>
<proteinExistence type="inferred from homology"/>
<dbReference type="AlphaFoldDB" id="A0AAV1CCA8"/>
<keyword evidence="13" id="KW-0472">Membrane</keyword>
<keyword evidence="11" id="KW-0862">Zinc</keyword>
<dbReference type="PANTHER" id="PTHR46279">
    <property type="entry name" value="RING/U-BOX SUPERFAMILY PROTEIN"/>
    <property type="match status" value="1"/>
</dbReference>
<feature type="signal peptide" evidence="15">
    <location>
        <begin position="1"/>
        <end position="23"/>
    </location>
</feature>
<evidence type="ECO:0000256" key="12">
    <source>
        <dbReference type="ARBA" id="ARBA00022989"/>
    </source>
</evidence>
<dbReference type="EC" id="2.3.2.27" evidence="4"/>
<dbReference type="InterPro" id="IPR046948">
    <property type="entry name" value="ATL20-22-like"/>
</dbReference>
<evidence type="ECO:0000256" key="5">
    <source>
        <dbReference type="ARBA" id="ARBA00022679"/>
    </source>
</evidence>
<keyword evidence="9" id="KW-0863">Zinc-finger</keyword>
<evidence type="ECO:0000256" key="8">
    <source>
        <dbReference type="ARBA" id="ARBA00022729"/>
    </source>
</evidence>
<name>A0AAV1CCA8_OLDCO</name>
<evidence type="ECO:0000313" key="18">
    <source>
        <dbReference type="Proteomes" id="UP001161247"/>
    </source>
</evidence>
<evidence type="ECO:0000256" key="14">
    <source>
        <dbReference type="ARBA" id="ARBA00024209"/>
    </source>
</evidence>
<evidence type="ECO:0000256" key="6">
    <source>
        <dbReference type="ARBA" id="ARBA00022692"/>
    </source>
</evidence>
<comment type="subcellular location">
    <subcellularLocation>
        <location evidence="2">Membrane</location>
        <topology evidence="2">Single-pass membrane protein</topology>
    </subcellularLocation>
</comment>
<comment type="pathway">
    <text evidence="3">Protein modification; protein ubiquitination.</text>
</comment>
<keyword evidence="8 15" id="KW-0732">Signal</keyword>
<dbReference type="GO" id="GO:0016020">
    <property type="term" value="C:membrane"/>
    <property type="evidence" value="ECO:0007669"/>
    <property type="project" value="UniProtKB-SubCell"/>
</dbReference>
<keyword evidence="7" id="KW-0479">Metal-binding</keyword>
<dbReference type="GO" id="GO:0030247">
    <property type="term" value="F:polysaccharide binding"/>
    <property type="evidence" value="ECO:0007669"/>
    <property type="project" value="InterPro"/>
</dbReference>
<feature type="chain" id="PRO_5043785146" description="RING-type E3 ubiquitin transferase" evidence="15">
    <location>
        <begin position="24"/>
        <end position="269"/>
    </location>
</feature>
<evidence type="ECO:0000256" key="11">
    <source>
        <dbReference type="ARBA" id="ARBA00022833"/>
    </source>
</evidence>
<evidence type="ECO:0000256" key="4">
    <source>
        <dbReference type="ARBA" id="ARBA00012483"/>
    </source>
</evidence>
<evidence type="ECO:0000256" key="13">
    <source>
        <dbReference type="ARBA" id="ARBA00023136"/>
    </source>
</evidence>
<evidence type="ECO:0000256" key="7">
    <source>
        <dbReference type="ARBA" id="ARBA00022723"/>
    </source>
</evidence>
<evidence type="ECO:0000256" key="2">
    <source>
        <dbReference type="ARBA" id="ARBA00004167"/>
    </source>
</evidence>
<keyword evidence="18" id="KW-1185">Reference proteome</keyword>
<dbReference type="GO" id="GO:0008270">
    <property type="term" value="F:zinc ion binding"/>
    <property type="evidence" value="ECO:0007669"/>
    <property type="project" value="UniProtKB-KW"/>
</dbReference>
<dbReference type="Proteomes" id="UP001161247">
    <property type="component" value="Chromosome 1"/>
</dbReference>
<accession>A0AAV1CCA8</accession>
<evidence type="ECO:0000256" key="10">
    <source>
        <dbReference type="ARBA" id="ARBA00022786"/>
    </source>
</evidence>
<evidence type="ECO:0000256" key="1">
    <source>
        <dbReference type="ARBA" id="ARBA00000900"/>
    </source>
</evidence>
<evidence type="ECO:0000256" key="3">
    <source>
        <dbReference type="ARBA" id="ARBA00004906"/>
    </source>
</evidence>
<gene>
    <name evidence="17" type="ORF">OLC1_LOCUS4183</name>
</gene>
<organism evidence="17 18">
    <name type="scientific">Oldenlandia corymbosa var. corymbosa</name>
    <dbReference type="NCBI Taxonomy" id="529605"/>
    <lineage>
        <taxon>Eukaryota</taxon>
        <taxon>Viridiplantae</taxon>
        <taxon>Streptophyta</taxon>
        <taxon>Embryophyta</taxon>
        <taxon>Tracheophyta</taxon>
        <taxon>Spermatophyta</taxon>
        <taxon>Magnoliopsida</taxon>
        <taxon>eudicotyledons</taxon>
        <taxon>Gunneridae</taxon>
        <taxon>Pentapetalae</taxon>
        <taxon>asterids</taxon>
        <taxon>lamiids</taxon>
        <taxon>Gentianales</taxon>
        <taxon>Rubiaceae</taxon>
        <taxon>Rubioideae</taxon>
        <taxon>Spermacoceae</taxon>
        <taxon>Hedyotis-Oldenlandia complex</taxon>
        <taxon>Oldenlandia</taxon>
    </lineage>
</organism>
<comment type="similarity">
    <text evidence="14">Belongs to the RING-type zinc finger family. ATL subfamily.</text>
</comment>
<evidence type="ECO:0000256" key="9">
    <source>
        <dbReference type="ARBA" id="ARBA00022771"/>
    </source>
</evidence>
<evidence type="ECO:0000313" key="17">
    <source>
        <dbReference type="EMBL" id="CAI9092535.1"/>
    </source>
</evidence>
<keyword evidence="12" id="KW-1133">Transmembrane helix</keyword>
<dbReference type="InterPro" id="IPR025287">
    <property type="entry name" value="WAK_GUB"/>
</dbReference>
<feature type="domain" description="Wall-associated receptor kinase galacturonan-binding" evidence="16">
    <location>
        <begin position="27"/>
        <end position="107"/>
    </location>
</feature>
<dbReference type="Pfam" id="PF13947">
    <property type="entry name" value="GUB_WAK_bind"/>
    <property type="match status" value="1"/>
</dbReference>
<reference evidence="17" key="1">
    <citation type="submission" date="2023-03" db="EMBL/GenBank/DDBJ databases">
        <authorList>
            <person name="Julca I."/>
        </authorList>
    </citation>
    <scope>NUCLEOTIDE SEQUENCE</scope>
</reference>
<keyword evidence="10" id="KW-0833">Ubl conjugation pathway</keyword>
<comment type="catalytic activity">
    <reaction evidence="1">
        <text>S-ubiquitinyl-[E2 ubiquitin-conjugating enzyme]-L-cysteine + [acceptor protein]-L-lysine = [E2 ubiquitin-conjugating enzyme]-L-cysteine + N(6)-ubiquitinyl-[acceptor protein]-L-lysine.</text>
        <dbReference type="EC" id="2.3.2.27"/>
    </reaction>
</comment>
<keyword evidence="6" id="KW-0812">Transmembrane</keyword>